<gene>
    <name evidence="2" type="ORF">GF1_26510</name>
</gene>
<sequence length="196" mass="21876">MTLHHRLLILCGVVLLAGCARSGPTLDVFGPLPENASCRVALLPLADRSNYPQGGAIFYKIFLSELVASGRYQVVPEGDILEIYQQLMIYPSQLPSQEQLEIIGGRLGVSLFISGEILSMREPRSGVYMQPELTLILRLHDGRTGAVLWSTYHRRLGTDYHEVLHFGRINTIAGLARRMTREIITLWHQKGLAPCP</sequence>
<evidence type="ECO:0000313" key="2">
    <source>
        <dbReference type="EMBL" id="BCO10275.1"/>
    </source>
</evidence>
<feature type="signal peptide" evidence="1">
    <location>
        <begin position="1"/>
        <end position="22"/>
    </location>
</feature>
<dbReference type="EMBL" id="AP024233">
    <property type="protein sequence ID" value="BCO10275.1"/>
    <property type="molecule type" value="Genomic_DNA"/>
</dbReference>
<evidence type="ECO:0000313" key="3">
    <source>
        <dbReference type="Proteomes" id="UP001063350"/>
    </source>
</evidence>
<protein>
    <recommendedName>
        <fullName evidence="4">Lipoprotein</fullName>
    </recommendedName>
</protein>
<dbReference type="RefSeq" id="WP_267927010.1">
    <property type="nucleotide sequence ID" value="NZ_AP024233.1"/>
</dbReference>
<keyword evidence="1" id="KW-0732">Signal</keyword>
<dbReference type="PROSITE" id="PS51257">
    <property type="entry name" value="PROKAR_LIPOPROTEIN"/>
    <property type="match status" value="1"/>
</dbReference>
<feature type="chain" id="PRO_5036952571" description="Lipoprotein" evidence="1">
    <location>
        <begin position="23"/>
        <end position="196"/>
    </location>
</feature>
<dbReference type="Proteomes" id="UP001063350">
    <property type="component" value="Chromosome"/>
</dbReference>
<evidence type="ECO:0008006" key="4">
    <source>
        <dbReference type="Google" id="ProtNLM"/>
    </source>
</evidence>
<dbReference type="KEGG" id="ddu:GF1_26510"/>
<dbReference type="AlphaFoldDB" id="A0A915U3P6"/>
<reference evidence="2" key="1">
    <citation type="submission" date="2020-12" db="EMBL/GenBank/DDBJ databases">
        <title>Desulfobium dissulfuricans gen. nov., sp. nov., a novel mesophilic, sulfate-reducing bacterium isolated from a deep-sea hydrothermal vent.</title>
        <authorList>
            <person name="Hashimoto Y."/>
            <person name="Tame A."/>
            <person name="Sawayama S."/>
            <person name="Miyazaki J."/>
            <person name="Takai K."/>
            <person name="Nakagawa S."/>
        </authorList>
    </citation>
    <scope>NUCLEOTIDE SEQUENCE</scope>
    <source>
        <strain evidence="2">GF1</strain>
    </source>
</reference>
<name>A0A915U3P6_9BACT</name>
<dbReference type="Gene3D" id="3.40.50.10610">
    <property type="entry name" value="ABC-type transport auxiliary lipoprotein component"/>
    <property type="match status" value="1"/>
</dbReference>
<organism evidence="2 3">
    <name type="scientific">Desulfolithobacter dissulfuricans</name>
    <dbReference type="NCBI Taxonomy" id="2795293"/>
    <lineage>
        <taxon>Bacteria</taxon>
        <taxon>Pseudomonadati</taxon>
        <taxon>Thermodesulfobacteriota</taxon>
        <taxon>Desulfobulbia</taxon>
        <taxon>Desulfobulbales</taxon>
        <taxon>Desulfobulbaceae</taxon>
        <taxon>Desulfolithobacter</taxon>
    </lineage>
</organism>
<accession>A0A915U3P6</accession>
<proteinExistence type="predicted"/>
<evidence type="ECO:0000256" key="1">
    <source>
        <dbReference type="SAM" id="SignalP"/>
    </source>
</evidence>
<keyword evidence="3" id="KW-1185">Reference proteome</keyword>